<organism evidence="1 2">
    <name type="scientific">Limosa lapponica baueri</name>
    <dbReference type="NCBI Taxonomy" id="1758121"/>
    <lineage>
        <taxon>Eukaryota</taxon>
        <taxon>Metazoa</taxon>
        <taxon>Chordata</taxon>
        <taxon>Craniata</taxon>
        <taxon>Vertebrata</taxon>
        <taxon>Euteleostomi</taxon>
        <taxon>Archelosauria</taxon>
        <taxon>Archosauria</taxon>
        <taxon>Dinosauria</taxon>
        <taxon>Saurischia</taxon>
        <taxon>Theropoda</taxon>
        <taxon>Coelurosauria</taxon>
        <taxon>Aves</taxon>
        <taxon>Neognathae</taxon>
        <taxon>Neoaves</taxon>
        <taxon>Charadriiformes</taxon>
        <taxon>Scolopacidae</taxon>
        <taxon>Limosa</taxon>
    </lineage>
</organism>
<proteinExistence type="predicted"/>
<reference evidence="2" key="1">
    <citation type="submission" date="2017-11" db="EMBL/GenBank/DDBJ databases">
        <authorList>
            <person name="Lima N.C."/>
            <person name="Parody-Merino A.M."/>
            <person name="Battley P.F."/>
            <person name="Fidler A.E."/>
            <person name="Prosdocimi F."/>
        </authorList>
    </citation>
    <scope>NUCLEOTIDE SEQUENCE [LARGE SCALE GENOMIC DNA]</scope>
</reference>
<evidence type="ECO:0000313" key="1">
    <source>
        <dbReference type="EMBL" id="PKU47324.1"/>
    </source>
</evidence>
<name>A0A2I0UMQ0_LIMLA</name>
<keyword evidence="2" id="KW-1185">Reference proteome</keyword>
<dbReference type="Proteomes" id="UP000233556">
    <property type="component" value="Unassembled WGS sequence"/>
</dbReference>
<gene>
    <name evidence="1" type="ORF">llap_2349</name>
</gene>
<evidence type="ECO:0000313" key="2">
    <source>
        <dbReference type="Proteomes" id="UP000233556"/>
    </source>
</evidence>
<dbReference type="AlphaFoldDB" id="A0A2I0UMQ0"/>
<dbReference type="OrthoDB" id="8017542at2759"/>
<protein>
    <submittedName>
        <fullName evidence="1">Uncharacterized protein</fullName>
    </submittedName>
</protein>
<accession>A0A2I0UMQ0</accession>
<sequence>MDLVERLQRRAMKMIKGLEHLSYEDRLREFGLFSLERRRLRRGLIAAFQYLQERRGGTLYQKHSNGMGDNGFKMKDADAPFLVETPQDHIRERRVWGARALGA</sequence>
<reference evidence="2" key="2">
    <citation type="submission" date="2017-12" db="EMBL/GenBank/DDBJ databases">
        <title>Genome sequence of the Bar-tailed Godwit (Limosa lapponica baueri).</title>
        <authorList>
            <person name="Lima N.C.B."/>
            <person name="Parody-Merino A.M."/>
            <person name="Battley P.F."/>
            <person name="Fidler A.E."/>
            <person name="Prosdocimi F."/>
        </authorList>
    </citation>
    <scope>NUCLEOTIDE SEQUENCE [LARGE SCALE GENOMIC DNA]</scope>
</reference>
<dbReference type="EMBL" id="KZ505681">
    <property type="protein sequence ID" value="PKU47324.1"/>
    <property type="molecule type" value="Genomic_DNA"/>
</dbReference>